<keyword evidence="9" id="KW-1185">Reference proteome</keyword>
<keyword evidence="3 6" id="KW-0812">Transmembrane</keyword>
<feature type="transmembrane region" description="Helical" evidence="6">
    <location>
        <begin position="159"/>
        <end position="177"/>
    </location>
</feature>
<feature type="transmembrane region" description="Helical" evidence="6">
    <location>
        <begin position="12"/>
        <end position="35"/>
    </location>
</feature>
<dbReference type="HOGENOM" id="CLU_033863_5_2_5"/>
<evidence type="ECO:0000256" key="3">
    <source>
        <dbReference type="ARBA" id="ARBA00022692"/>
    </source>
</evidence>
<feature type="domain" description="EamA" evidence="7">
    <location>
        <begin position="163"/>
        <end position="292"/>
    </location>
</feature>
<gene>
    <name evidence="8" type="ORF">HPDFL43_06922</name>
</gene>
<dbReference type="STRING" id="411684.HPDFL43_06922"/>
<dbReference type="OrthoDB" id="9810556at2"/>
<feature type="transmembrane region" description="Helical" evidence="6">
    <location>
        <begin position="41"/>
        <end position="61"/>
    </location>
</feature>
<comment type="subcellular location">
    <subcellularLocation>
        <location evidence="1">Membrane</location>
        <topology evidence="1">Multi-pass membrane protein</topology>
    </subcellularLocation>
</comment>
<dbReference type="InterPro" id="IPR050638">
    <property type="entry name" value="AA-Vitamin_Transporters"/>
</dbReference>
<feature type="transmembrane region" description="Helical" evidence="6">
    <location>
        <begin position="102"/>
        <end position="121"/>
    </location>
</feature>
<reference evidence="8 9" key="1">
    <citation type="submission" date="2007-10" db="EMBL/GenBank/DDBJ databases">
        <authorList>
            <person name="Wagner-Dobler I."/>
            <person name="Ferriera S."/>
            <person name="Johnson J."/>
            <person name="Kravitz S."/>
            <person name="Beeson K."/>
            <person name="Sutton G."/>
            <person name="Rogers Y.-H."/>
            <person name="Friedman R."/>
            <person name="Frazier M."/>
            <person name="Venter J.C."/>
        </authorList>
    </citation>
    <scope>NUCLEOTIDE SEQUENCE [LARGE SCALE GENOMIC DNA]</scope>
    <source>
        <strain evidence="8 9">DFL-43</strain>
    </source>
</reference>
<evidence type="ECO:0000256" key="5">
    <source>
        <dbReference type="ARBA" id="ARBA00023136"/>
    </source>
</evidence>
<comment type="caution">
    <text evidence="8">The sequence shown here is derived from an EMBL/GenBank/DDBJ whole genome shotgun (WGS) entry which is preliminary data.</text>
</comment>
<dbReference type="PANTHER" id="PTHR32322">
    <property type="entry name" value="INNER MEMBRANE TRANSPORTER"/>
    <property type="match status" value="1"/>
</dbReference>
<dbReference type="EMBL" id="ABIA03000002">
    <property type="protein sequence ID" value="EDQ32193.2"/>
    <property type="molecule type" value="Genomic_DNA"/>
</dbReference>
<accession>A9DCR9</accession>
<dbReference type="PANTHER" id="PTHR32322:SF2">
    <property type="entry name" value="EAMA DOMAIN-CONTAINING PROTEIN"/>
    <property type="match status" value="1"/>
</dbReference>
<evidence type="ECO:0000256" key="6">
    <source>
        <dbReference type="SAM" id="Phobius"/>
    </source>
</evidence>
<dbReference type="Proteomes" id="UP000004291">
    <property type="component" value="Chromosome"/>
</dbReference>
<organism evidence="8 9">
    <name type="scientific">Hoeflea phototrophica (strain DSM 17068 / NCIMB 14078 / DFL-43)</name>
    <dbReference type="NCBI Taxonomy" id="411684"/>
    <lineage>
        <taxon>Bacteria</taxon>
        <taxon>Pseudomonadati</taxon>
        <taxon>Pseudomonadota</taxon>
        <taxon>Alphaproteobacteria</taxon>
        <taxon>Hyphomicrobiales</taxon>
        <taxon>Rhizobiaceae</taxon>
        <taxon>Hoeflea</taxon>
    </lineage>
</organism>
<proteinExistence type="inferred from homology"/>
<evidence type="ECO:0000259" key="7">
    <source>
        <dbReference type="Pfam" id="PF00892"/>
    </source>
</evidence>
<evidence type="ECO:0000313" key="9">
    <source>
        <dbReference type="Proteomes" id="UP000004291"/>
    </source>
</evidence>
<dbReference type="Pfam" id="PF00892">
    <property type="entry name" value="EamA"/>
    <property type="match status" value="2"/>
</dbReference>
<comment type="similarity">
    <text evidence="2">Belongs to the EamA transporter family.</text>
</comment>
<feature type="domain" description="EamA" evidence="7">
    <location>
        <begin position="15"/>
        <end position="146"/>
    </location>
</feature>
<evidence type="ECO:0000256" key="1">
    <source>
        <dbReference type="ARBA" id="ARBA00004141"/>
    </source>
</evidence>
<protein>
    <submittedName>
        <fullName evidence="8">Putative permease, DMT superfamily</fullName>
    </submittedName>
</protein>
<evidence type="ECO:0000313" key="8">
    <source>
        <dbReference type="EMBL" id="EDQ32193.2"/>
    </source>
</evidence>
<evidence type="ECO:0000256" key="4">
    <source>
        <dbReference type="ARBA" id="ARBA00022989"/>
    </source>
</evidence>
<feature type="transmembrane region" description="Helical" evidence="6">
    <location>
        <begin position="276"/>
        <end position="293"/>
    </location>
</feature>
<keyword evidence="5 6" id="KW-0472">Membrane</keyword>
<dbReference type="RefSeq" id="WP_040449170.1">
    <property type="nucleotide sequence ID" value="NZ_CM002917.1"/>
</dbReference>
<keyword evidence="4 6" id="KW-1133">Transmembrane helix</keyword>
<reference evidence="8 9" key="2">
    <citation type="submission" date="2012-06" db="EMBL/GenBank/DDBJ databases">
        <authorList>
            <person name="Fiebig A."/>
        </authorList>
    </citation>
    <scope>NUCLEOTIDE SEQUENCE [LARGE SCALE GENOMIC DNA]</scope>
    <source>
        <strain evidence="8 9">DFL-43</strain>
    </source>
</reference>
<dbReference type="SUPFAM" id="SSF103481">
    <property type="entry name" value="Multidrug resistance efflux transporter EmrE"/>
    <property type="match status" value="2"/>
</dbReference>
<dbReference type="eggNOG" id="COG0697">
    <property type="taxonomic scope" value="Bacteria"/>
</dbReference>
<feature type="transmembrane region" description="Helical" evidence="6">
    <location>
        <begin position="73"/>
        <end position="96"/>
    </location>
</feature>
<dbReference type="AlphaFoldDB" id="A9DCR9"/>
<name>A9DCR9_HOEPD</name>
<dbReference type="GO" id="GO:0016020">
    <property type="term" value="C:membrane"/>
    <property type="evidence" value="ECO:0007669"/>
    <property type="project" value="UniProtKB-SubCell"/>
</dbReference>
<dbReference type="InterPro" id="IPR037185">
    <property type="entry name" value="EmrE-like"/>
</dbReference>
<sequence>MLSPSIRNPNRLDLTMMVLAAMIWASGFVAIRIAVPETGPVWLAAIRVGLGFLVLLPYALWRGMTWPQTRAQWLLIVGMAMLNVVLPFVLVSWSGLTLDASVMALLMGTGPFLALVGSHFLTDDDRFTKRKLISVLLGFAGIVVLVGPSAFAGLADGSFQAKLVMLAASCSYVMAGLMIRRITMPPVRLACLALAIGAAALFPLAFFIEGTPKTGLSVPAVTALIYLGLFPTGIAYILRFNLINTIGYSRFSLTVNMIPVFGMALGILLLGEPITLNGMVALGLVLSGLYVAAGKDKSQSGAQS</sequence>
<feature type="transmembrane region" description="Helical" evidence="6">
    <location>
        <begin position="189"/>
        <end position="208"/>
    </location>
</feature>
<feature type="transmembrane region" description="Helical" evidence="6">
    <location>
        <begin position="220"/>
        <end position="239"/>
    </location>
</feature>
<feature type="transmembrane region" description="Helical" evidence="6">
    <location>
        <begin position="251"/>
        <end position="270"/>
    </location>
</feature>
<evidence type="ECO:0000256" key="2">
    <source>
        <dbReference type="ARBA" id="ARBA00007362"/>
    </source>
</evidence>
<dbReference type="InterPro" id="IPR000620">
    <property type="entry name" value="EamA_dom"/>
</dbReference>
<feature type="transmembrane region" description="Helical" evidence="6">
    <location>
        <begin position="133"/>
        <end position="153"/>
    </location>
</feature>